<sequence length="153" mass="18233">MGNSVSRRFNSMCHEKNCFLKRIYCKKFKDFFTKKNNKENKMLKSLDFKVNGVHSLLMKDFYKYTEENLNMTKHVIKNSSTKLDSQEKQNNLKEKNIKSPKKDKVDIFTIINILKDKQSGISNKDIEERYKLDDKFMETLGTQVQILEEFKNK</sequence>
<accession>A0ACB7CGA6</accession>
<dbReference type="EMBL" id="JABTEG010000001">
    <property type="protein sequence ID" value="KAG4306093.1"/>
    <property type="molecule type" value="Genomic_DNA"/>
</dbReference>
<protein>
    <submittedName>
        <fullName evidence="1">Uncharacterized protein</fullName>
    </submittedName>
</protein>
<gene>
    <name evidence="1" type="ORF">PORY_000081</name>
</gene>
<name>A0ACB7CGA6_9ASCO</name>
<evidence type="ECO:0000313" key="1">
    <source>
        <dbReference type="EMBL" id="KAG4306093.1"/>
    </source>
</evidence>
<proteinExistence type="predicted"/>
<keyword evidence="2" id="KW-1185">Reference proteome</keyword>
<comment type="caution">
    <text evidence="1">The sequence shown here is derived from an EMBL/GenBank/DDBJ whole genome shotgun (WGS) entry which is preliminary data.</text>
</comment>
<reference evidence="1 2" key="1">
    <citation type="journal article" date="2021" name="Commun. Biol.">
        <title>Genomic insights into the host specific adaptation of the Pneumocystis genus.</title>
        <authorList>
            <person name="Cisse O.H."/>
            <person name="Ma L."/>
            <person name="Dekker J.P."/>
            <person name="Khil P.P."/>
            <person name="Youn J.-H."/>
            <person name="Brenchley J.M."/>
            <person name="Blair R."/>
            <person name="Pahar B."/>
            <person name="Chabe M."/>
            <person name="Van Rompay K.K.A."/>
            <person name="Keesler R."/>
            <person name="Sukura A."/>
            <person name="Hirsch V."/>
            <person name="Kutty G."/>
            <person name="Liu Y."/>
            <person name="Peng L."/>
            <person name="Chen J."/>
            <person name="Song J."/>
            <person name="Weissenbacher-Lang C."/>
            <person name="Xu J."/>
            <person name="Upham N.S."/>
            <person name="Stajich J.E."/>
            <person name="Cuomo C.A."/>
            <person name="Cushion M.T."/>
            <person name="Kovacs J.A."/>
        </authorList>
    </citation>
    <scope>NUCLEOTIDE SEQUENCE [LARGE SCALE GENOMIC DNA]</scope>
    <source>
        <strain evidence="1 2">RABM</strain>
    </source>
</reference>
<organism evidence="1 2">
    <name type="scientific">Pneumocystis oryctolagi</name>
    <dbReference type="NCBI Taxonomy" id="42067"/>
    <lineage>
        <taxon>Eukaryota</taxon>
        <taxon>Fungi</taxon>
        <taxon>Dikarya</taxon>
        <taxon>Ascomycota</taxon>
        <taxon>Taphrinomycotina</taxon>
        <taxon>Pneumocystomycetes</taxon>
        <taxon>Pneumocystaceae</taxon>
        <taxon>Pneumocystis</taxon>
    </lineage>
</organism>
<evidence type="ECO:0000313" key="2">
    <source>
        <dbReference type="Proteomes" id="UP000768646"/>
    </source>
</evidence>
<dbReference type="Proteomes" id="UP000768646">
    <property type="component" value="Unassembled WGS sequence"/>
</dbReference>